<feature type="compositionally biased region" description="Basic and acidic residues" evidence="1">
    <location>
        <begin position="548"/>
        <end position="564"/>
    </location>
</feature>
<dbReference type="InterPro" id="IPR015919">
    <property type="entry name" value="Cadherin-like_sf"/>
</dbReference>
<dbReference type="GeneID" id="96005934"/>
<accession>A0AB34KPX6</accession>
<evidence type="ECO:0000256" key="3">
    <source>
        <dbReference type="SAM" id="SignalP"/>
    </source>
</evidence>
<evidence type="ECO:0000313" key="6">
    <source>
        <dbReference type="Proteomes" id="UP000803884"/>
    </source>
</evidence>
<feature type="compositionally biased region" description="Low complexity" evidence="1">
    <location>
        <begin position="821"/>
        <end position="834"/>
    </location>
</feature>
<feature type="domain" description="Dystroglycan-type cadherin-like" evidence="4">
    <location>
        <begin position="135"/>
        <end position="243"/>
    </location>
</feature>
<keyword evidence="6" id="KW-1185">Reference proteome</keyword>
<evidence type="ECO:0000256" key="2">
    <source>
        <dbReference type="SAM" id="Phobius"/>
    </source>
</evidence>
<comment type="caution">
    <text evidence="5">The sequence shown here is derived from an EMBL/GenBank/DDBJ whole genome shotgun (WGS) entry which is preliminary data.</text>
</comment>
<protein>
    <recommendedName>
        <fullName evidence="4">Dystroglycan-type cadherin-like domain-containing protein</fullName>
    </recommendedName>
</protein>
<keyword evidence="2" id="KW-0812">Transmembrane</keyword>
<sequence>MVGRMASWMRRILLTASLLATTPPPTTATPAVVFPFNSQVPTAARINQPYLFQFSASTFAPHSSNFTYTLSSAPPWLALDSASRTLSGTPDPSSAGSTTFTLTAADPAGGAAHMPCTVVVTADSLPTLQDALGPQLANLSAGGSAGAVSLRPATPFDFAFRLDSFIDRVQRRLLYYATLADHTPLPAWLRFDAERLAFGGEAPALGVGGVQVWRVLLIASDVPGFAGVSAEFEIQVGEGEGRVRFEDGERVVGFRGGEEVVVGDLGEGLVRDGERVGLGDGERVGLGDVRGAEVEGLPGWMQFDEETLGIRGRAPEDAEAVNVTVKVSVEGGDTATVTLRFVPEPRETSSLFAGTIGTLEATGGEHFEYTIPSSVVPKTDATLRLVLPTDAKWLQFDSSKREMQGDVPSQTSAMITATLNAMASDVSELETQIFSINVKTVASRSGTASESGASTATPTESSNAASAMIGADGDSHNGLSGGAIAGLVIGAVLAAAILFALIFICCRRRRRPRDGYARQISPTKQKISRPVPPIHANSIAVATELHTDVEKAPSADGARSESSEKPPQIDLNLPVHSARGSKWTHRFSRNSLASSLGNGEDMIRADTNIPEWGQNSAALQTPHDSFSVPAQMARVSRQLSDLSPSKRALRRLRARRAKHQSENSVGLGIGLGDADLMPGRADSRRKANSLGLEATLDRSSCASITTRGTSVLSARPSDFPRPPTGSSFGGSRSIIPTLSATDLDTKRRSIRLVGRSDSINDERPMQEKRQSFIHKRGSANILGSPLWGASLGYRGSSAPDASTRRRKQTTYSESSSVQPTRSSTRLSQRLRASLVPGYPRVIDPSTSEPPTTYSAPADDPDNSSEYYTTSASSSTPDLAADRQLADEMALPRHERSWVLPNEASPTPPPPSLRQPSSAQHTSSPTSILHRGKPFRPSASRSISPLAAQALDNSLSASARAAKKRGSRLSEPMALASNDSLSKVKGKGKERPRLVQTSSGRPVSVEDVKRLSSFRAERVVEEDEGVGDVVAGAEEGERERVVTGGSGKAFI</sequence>
<feature type="compositionally biased region" description="Low complexity" evidence="1">
    <location>
        <begin position="863"/>
        <end position="875"/>
    </location>
</feature>
<name>A0AB34KPX6_9PEZI</name>
<feature type="transmembrane region" description="Helical" evidence="2">
    <location>
        <begin position="484"/>
        <end position="506"/>
    </location>
</feature>
<feature type="compositionally biased region" description="Polar residues" evidence="1">
    <location>
        <begin position="724"/>
        <end position="733"/>
    </location>
</feature>
<proteinExistence type="predicted"/>
<dbReference type="GO" id="GO:0005509">
    <property type="term" value="F:calcium ion binding"/>
    <property type="evidence" value="ECO:0007669"/>
    <property type="project" value="InterPro"/>
</dbReference>
<feature type="region of interest" description="Disordered" evidence="1">
    <location>
        <begin position="754"/>
        <end position="776"/>
    </location>
</feature>
<feature type="region of interest" description="Disordered" evidence="1">
    <location>
        <begin position="957"/>
        <end position="1000"/>
    </location>
</feature>
<feature type="compositionally biased region" description="Polar residues" evidence="1">
    <location>
        <begin position="809"/>
        <end position="820"/>
    </location>
</feature>
<dbReference type="EMBL" id="JAAQHG020000013">
    <property type="protein sequence ID" value="KAL1586830.1"/>
    <property type="molecule type" value="Genomic_DNA"/>
</dbReference>
<feature type="signal peptide" evidence="3">
    <location>
        <begin position="1"/>
        <end position="28"/>
    </location>
</feature>
<dbReference type="AlphaFoldDB" id="A0AB34KPX6"/>
<keyword evidence="2" id="KW-1133">Transmembrane helix</keyword>
<feature type="compositionally biased region" description="Basic and acidic residues" evidence="1">
    <location>
        <begin position="758"/>
        <end position="770"/>
    </location>
</feature>
<keyword evidence="2" id="KW-0472">Membrane</keyword>
<feature type="compositionally biased region" description="Polar residues" evidence="1">
    <location>
        <begin position="844"/>
        <end position="854"/>
    </location>
</feature>
<dbReference type="Gene3D" id="2.60.40.10">
    <property type="entry name" value="Immunoglobulins"/>
    <property type="match status" value="3"/>
</dbReference>
<evidence type="ECO:0000259" key="4">
    <source>
        <dbReference type="SMART" id="SM00736"/>
    </source>
</evidence>
<feature type="region of interest" description="Disordered" evidence="1">
    <location>
        <begin position="548"/>
        <end position="574"/>
    </location>
</feature>
<feature type="chain" id="PRO_5044344140" description="Dystroglycan-type cadherin-like domain-containing protein" evidence="3">
    <location>
        <begin position="29"/>
        <end position="1050"/>
    </location>
</feature>
<reference evidence="5 6" key="1">
    <citation type="journal article" date="2020" name="Microbiol. Resour. Announc.">
        <title>Draft Genome Sequence of a Cladosporium Species Isolated from the Mesophotic Ascidian Didemnum maculosum.</title>
        <authorList>
            <person name="Gioti A."/>
            <person name="Siaperas R."/>
            <person name="Nikolaivits E."/>
            <person name="Le Goff G."/>
            <person name="Ouazzani J."/>
            <person name="Kotoulas G."/>
            <person name="Topakas E."/>
        </authorList>
    </citation>
    <scope>NUCLEOTIDE SEQUENCE [LARGE SCALE GENOMIC DNA]</scope>
    <source>
        <strain evidence="5 6">TM138-S3</strain>
    </source>
</reference>
<evidence type="ECO:0000256" key="1">
    <source>
        <dbReference type="SAM" id="MobiDB-lite"/>
    </source>
</evidence>
<evidence type="ECO:0000313" key="5">
    <source>
        <dbReference type="EMBL" id="KAL1586830.1"/>
    </source>
</evidence>
<dbReference type="InterPro" id="IPR006644">
    <property type="entry name" value="Cadg"/>
</dbReference>
<dbReference type="RefSeq" id="XP_069229935.1">
    <property type="nucleotide sequence ID" value="XM_069373096.1"/>
</dbReference>
<dbReference type="Proteomes" id="UP000803884">
    <property type="component" value="Unassembled WGS sequence"/>
</dbReference>
<feature type="region of interest" description="Disordered" evidence="1">
    <location>
        <begin position="793"/>
        <end position="877"/>
    </location>
</feature>
<feature type="domain" description="Dystroglycan-type cadherin-like" evidence="4">
    <location>
        <begin position="31"/>
        <end position="127"/>
    </location>
</feature>
<feature type="region of interest" description="Disordered" evidence="1">
    <location>
        <begin position="894"/>
        <end position="940"/>
    </location>
</feature>
<feature type="region of interest" description="Disordered" evidence="1">
    <location>
        <begin position="712"/>
        <end position="733"/>
    </location>
</feature>
<dbReference type="Pfam" id="PF05345">
    <property type="entry name" value="He_PIG"/>
    <property type="match status" value="1"/>
</dbReference>
<dbReference type="SMART" id="SM00736">
    <property type="entry name" value="CADG"/>
    <property type="match status" value="3"/>
</dbReference>
<gene>
    <name evidence="5" type="ORF">WHR41_04490</name>
</gene>
<dbReference type="InterPro" id="IPR013783">
    <property type="entry name" value="Ig-like_fold"/>
</dbReference>
<dbReference type="GO" id="GO:0016020">
    <property type="term" value="C:membrane"/>
    <property type="evidence" value="ECO:0007669"/>
    <property type="project" value="InterPro"/>
</dbReference>
<feature type="domain" description="Dystroglycan-type cadherin-like" evidence="4">
    <location>
        <begin position="351"/>
        <end position="445"/>
    </location>
</feature>
<dbReference type="SUPFAM" id="SSF49313">
    <property type="entry name" value="Cadherin-like"/>
    <property type="match status" value="3"/>
</dbReference>
<keyword evidence="3" id="KW-0732">Signal</keyword>
<organism evidence="5 6">
    <name type="scientific">Cladosporium halotolerans</name>
    <dbReference type="NCBI Taxonomy" id="1052096"/>
    <lineage>
        <taxon>Eukaryota</taxon>
        <taxon>Fungi</taxon>
        <taxon>Dikarya</taxon>
        <taxon>Ascomycota</taxon>
        <taxon>Pezizomycotina</taxon>
        <taxon>Dothideomycetes</taxon>
        <taxon>Dothideomycetidae</taxon>
        <taxon>Cladosporiales</taxon>
        <taxon>Cladosporiaceae</taxon>
        <taxon>Cladosporium</taxon>
    </lineage>
</organism>